<sequence>MINYDDFKKIDLRVAKILKAERVEGSDKLIKLQISLGDPPPPEGADGGGQRQLVAGIGTVYTPEILIGKQIIIVANLEPRTFTLRLSSGQVVLESQGMLLAASDELGPVLLCPESEVEPGTGIR</sequence>
<dbReference type="PANTHER" id="PTHR11586">
    <property type="entry name" value="TRNA-AMINOACYLATION COFACTOR ARC1 FAMILY MEMBER"/>
    <property type="match status" value="1"/>
</dbReference>
<dbReference type="Gene3D" id="2.40.50.140">
    <property type="entry name" value="Nucleic acid-binding proteins"/>
    <property type="match status" value="1"/>
</dbReference>
<dbReference type="Pfam" id="PF01588">
    <property type="entry name" value="tRNA_bind"/>
    <property type="match status" value="1"/>
</dbReference>
<dbReference type="AlphaFoldDB" id="A0A1F8F478"/>
<evidence type="ECO:0000259" key="4">
    <source>
        <dbReference type="PROSITE" id="PS50886"/>
    </source>
</evidence>
<feature type="domain" description="TRNA-binding" evidence="4">
    <location>
        <begin position="6"/>
        <end position="124"/>
    </location>
</feature>
<keyword evidence="2 3" id="KW-0694">RNA-binding</keyword>
<evidence type="ECO:0000256" key="1">
    <source>
        <dbReference type="ARBA" id="ARBA00022555"/>
    </source>
</evidence>
<dbReference type="SUPFAM" id="SSF50249">
    <property type="entry name" value="Nucleic acid-binding proteins"/>
    <property type="match status" value="1"/>
</dbReference>
<dbReference type="InterPro" id="IPR051270">
    <property type="entry name" value="Tyrosine-tRNA_ligase_regulator"/>
</dbReference>
<dbReference type="PROSITE" id="PS50886">
    <property type="entry name" value="TRBD"/>
    <property type="match status" value="1"/>
</dbReference>
<evidence type="ECO:0000313" key="6">
    <source>
        <dbReference type="Proteomes" id="UP000178908"/>
    </source>
</evidence>
<dbReference type="PANTHER" id="PTHR11586:SF37">
    <property type="entry name" value="TRNA-BINDING DOMAIN-CONTAINING PROTEIN"/>
    <property type="match status" value="1"/>
</dbReference>
<gene>
    <name evidence="5" type="ORF">A3C61_02260</name>
</gene>
<proteinExistence type="predicted"/>
<dbReference type="GO" id="GO:0004825">
    <property type="term" value="F:methionine-tRNA ligase activity"/>
    <property type="evidence" value="ECO:0007669"/>
    <property type="project" value="InterPro"/>
</dbReference>
<dbReference type="CDD" id="cd02800">
    <property type="entry name" value="tRNA_bind_EcMetRS_like"/>
    <property type="match status" value="1"/>
</dbReference>
<accession>A0A1F8F478</accession>
<dbReference type="InterPro" id="IPR004495">
    <property type="entry name" value="Met-tRNA-synth_bsu_C"/>
</dbReference>
<dbReference type="InterPro" id="IPR002547">
    <property type="entry name" value="tRNA-bd_dom"/>
</dbReference>
<reference evidence="5 6" key="1">
    <citation type="journal article" date="2016" name="Nat. Commun.">
        <title>Thousands of microbial genomes shed light on interconnected biogeochemical processes in an aquifer system.</title>
        <authorList>
            <person name="Anantharaman K."/>
            <person name="Brown C.T."/>
            <person name="Hug L.A."/>
            <person name="Sharon I."/>
            <person name="Castelle C.J."/>
            <person name="Probst A.J."/>
            <person name="Thomas B.C."/>
            <person name="Singh A."/>
            <person name="Wilkins M.J."/>
            <person name="Karaoz U."/>
            <person name="Brodie E.L."/>
            <person name="Williams K.H."/>
            <person name="Hubbard S.S."/>
            <person name="Banfield J.F."/>
        </authorList>
    </citation>
    <scope>NUCLEOTIDE SEQUENCE [LARGE SCALE GENOMIC DNA]</scope>
</reference>
<protein>
    <recommendedName>
        <fullName evidence="4">tRNA-binding domain-containing protein</fullName>
    </recommendedName>
</protein>
<dbReference type="InterPro" id="IPR012340">
    <property type="entry name" value="NA-bd_OB-fold"/>
</dbReference>
<dbReference type="EMBL" id="MGJO01000060">
    <property type="protein sequence ID" value="OGN07941.1"/>
    <property type="molecule type" value="Genomic_DNA"/>
</dbReference>
<dbReference type="GO" id="GO:0006431">
    <property type="term" value="P:methionyl-tRNA aminoacylation"/>
    <property type="evidence" value="ECO:0007669"/>
    <property type="project" value="InterPro"/>
</dbReference>
<evidence type="ECO:0000256" key="2">
    <source>
        <dbReference type="ARBA" id="ARBA00022884"/>
    </source>
</evidence>
<comment type="caution">
    <text evidence="5">The sequence shown here is derived from an EMBL/GenBank/DDBJ whole genome shotgun (WGS) entry which is preliminary data.</text>
</comment>
<dbReference type="Proteomes" id="UP000178908">
    <property type="component" value="Unassembled WGS sequence"/>
</dbReference>
<keyword evidence="1 3" id="KW-0820">tRNA-binding</keyword>
<name>A0A1F8F478_9BACT</name>
<dbReference type="GO" id="GO:0000049">
    <property type="term" value="F:tRNA binding"/>
    <property type="evidence" value="ECO:0007669"/>
    <property type="project" value="UniProtKB-UniRule"/>
</dbReference>
<evidence type="ECO:0000256" key="3">
    <source>
        <dbReference type="PROSITE-ProRule" id="PRU00209"/>
    </source>
</evidence>
<organism evidence="5 6">
    <name type="scientific">Candidatus Yanofskybacteria bacterium RIFCSPHIGHO2_02_FULL_39_10</name>
    <dbReference type="NCBI Taxonomy" id="1802674"/>
    <lineage>
        <taxon>Bacteria</taxon>
        <taxon>Candidatus Yanofskyibacteriota</taxon>
    </lineage>
</organism>
<evidence type="ECO:0000313" key="5">
    <source>
        <dbReference type="EMBL" id="OGN07941.1"/>
    </source>
</evidence>
<dbReference type="GO" id="GO:0005524">
    <property type="term" value="F:ATP binding"/>
    <property type="evidence" value="ECO:0007669"/>
    <property type="project" value="InterPro"/>
</dbReference>